<dbReference type="InterPro" id="IPR018967">
    <property type="entry name" value="FeS-contain_CDGSH-typ"/>
</dbReference>
<keyword evidence="1" id="KW-0001">2Fe-2S</keyword>
<dbReference type="InterPro" id="IPR042216">
    <property type="entry name" value="MitoNEET_CISD"/>
</dbReference>
<dbReference type="AlphaFoldDB" id="A0A7L0UKV1"/>
<dbReference type="EMBL" id="VXAQ01001952">
    <property type="protein sequence ID" value="NXL66918.1"/>
    <property type="molecule type" value="Genomic_DNA"/>
</dbReference>
<sequence length="68" mass="7436">PFPVELKAGKKYGWCACGHSKNQPFCDGAHKKAAPGISPVRFTAEEDKVAWLCGCKRTRSPPYCDGTH</sequence>
<feature type="domain" description="Iron-binding zinc finger CDGSH type" evidence="6">
    <location>
        <begin position="37"/>
        <end position="68"/>
    </location>
</feature>
<dbReference type="OrthoDB" id="15717at2759"/>
<evidence type="ECO:0000259" key="6">
    <source>
        <dbReference type="SMART" id="SM00704"/>
    </source>
</evidence>
<dbReference type="GO" id="GO:0051537">
    <property type="term" value="F:2 iron, 2 sulfur cluster binding"/>
    <property type="evidence" value="ECO:0007669"/>
    <property type="project" value="UniProtKB-KW"/>
</dbReference>
<evidence type="ECO:0000256" key="1">
    <source>
        <dbReference type="ARBA" id="ARBA00022714"/>
    </source>
</evidence>
<comment type="cofactor">
    <cofactor evidence="5">
        <name>[2Fe-2S] cluster</name>
        <dbReference type="ChEBI" id="CHEBI:190135"/>
    </cofactor>
</comment>
<feature type="domain" description="Iron-binding zinc finger CDGSH type" evidence="6">
    <location>
        <begin position="1"/>
        <end position="36"/>
    </location>
</feature>
<dbReference type="PANTHER" id="PTHR46491">
    <property type="entry name" value="CDGSH IRON SULFUR DOMAIN PROTEIN HOMOLOG"/>
    <property type="match status" value="1"/>
</dbReference>
<dbReference type="PANTHER" id="PTHR46491:SF3">
    <property type="entry name" value="CDGSH IRON-SULFUR DOMAIN-CONTAINING PROTEIN 3, MITOCHONDRIAL"/>
    <property type="match status" value="1"/>
</dbReference>
<name>A0A7L0UKV1_CHOAC</name>
<dbReference type="InterPro" id="IPR052950">
    <property type="entry name" value="CISD"/>
</dbReference>
<evidence type="ECO:0000313" key="7">
    <source>
        <dbReference type="EMBL" id="NXL66918.1"/>
    </source>
</evidence>
<reference evidence="7 8" key="1">
    <citation type="submission" date="2019-09" db="EMBL/GenBank/DDBJ databases">
        <title>Bird 10,000 Genomes (B10K) Project - Family phase.</title>
        <authorList>
            <person name="Zhang G."/>
        </authorList>
    </citation>
    <scope>NUCLEOTIDE SEQUENCE [LARGE SCALE GENOMIC DNA]</scope>
    <source>
        <strain evidence="7">B10K-DU-008-62</strain>
        <tissue evidence="7">Mixed tissue sample</tissue>
    </source>
</reference>
<keyword evidence="3" id="KW-0408">Iron</keyword>
<feature type="non-terminal residue" evidence="7">
    <location>
        <position position="1"/>
    </location>
</feature>
<comment type="caution">
    <text evidence="7">The sequence shown here is derived from an EMBL/GenBank/DDBJ whole genome shotgun (WGS) entry which is preliminary data.</text>
</comment>
<keyword evidence="8" id="KW-1185">Reference proteome</keyword>
<feature type="non-terminal residue" evidence="7">
    <location>
        <position position="68"/>
    </location>
</feature>
<proteinExistence type="predicted"/>
<dbReference type="GO" id="GO:0005739">
    <property type="term" value="C:mitochondrion"/>
    <property type="evidence" value="ECO:0007669"/>
    <property type="project" value="TreeGrafter"/>
</dbReference>
<keyword evidence="4" id="KW-0411">Iron-sulfur</keyword>
<accession>A0A7L0UKV1</accession>
<gene>
    <name evidence="7" type="primary">Cisd3</name>
    <name evidence="7" type="ORF">CHOACU_R10051</name>
</gene>
<dbReference type="Pfam" id="PF09360">
    <property type="entry name" value="zf-CDGSH"/>
    <property type="match status" value="1"/>
</dbReference>
<evidence type="ECO:0000256" key="5">
    <source>
        <dbReference type="ARBA" id="ARBA00034078"/>
    </source>
</evidence>
<evidence type="ECO:0000256" key="3">
    <source>
        <dbReference type="ARBA" id="ARBA00023004"/>
    </source>
</evidence>
<dbReference type="GO" id="GO:0046872">
    <property type="term" value="F:metal ion binding"/>
    <property type="evidence" value="ECO:0007669"/>
    <property type="project" value="UniProtKB-KW"/>
</dbReference>
<dbReference type="Gene3D" id="3.40.5.90">
    <property type="entry name" value="CDGSH iron-sulfur domain, mitoNEET-type"/>
    <property type="match status" value="2"/>
</dbReference>
<dbReference type="SMART" id="SM00704">
    <property type="entry name" value="ZnF_CDGSH"/>
    <property type="match status" value="2"/>
</dbReference>
<organism evidence="7 8">
    <name type="scientific">Chordeiles acutipennis</name>
    <name type="common">Lesser nighthawk</name>
    <name type="synonym">Caprimulgus acutipennis</name>
    <dbReference type="NCBI Taxonomy" id="118183"/>
    <lineage>
        <taxon>Eukaryota</taxon>
        <taxon>Metazoa</taxon>
        <taxon>Chordata</taxon>
        <taxon>Craniata</taxon>
        <taxon>Vertebrata</taxon>
        <taxon>Euteleostomi</taxon>
        <taxon>Archelosauria</taxon>
        <taxon>Archosauria</taxon>
        <taxon>Dinosauria</taxon>
        <taxon>Saurischia</taxon>
        <taxon>Theropoda</taxon>
        <taxon>Coelurosauria</taxon>
        <taxon>Aves</taxon>
        <taxon>Neognathae</taxon>
        <taxon>Neoaves</taxon>
        <taxon>Strisores</taxon>
        <taxon>Caprimulgiformes</taxon>
        <taxon>Caprimulgidae</taxon>
        <taxon>Chordeilinae</taxon>
        <taxon>Chordeiles</taxon>
    </lineage>
</organism>
<evidence type="ECO:0000256" key="4">
    <source>
        <dbReference type="ARBA" id="ARBA00023014"/>
    </source>
</evidence>
<dbReference type="Proteomes" id="UP000568556">
    <property type="component" value="Unassembled WGS sequence"/>
</dbReference>
<evidence type="ECO:0000313" key="8">
    <source>
        <dbReference type="Proteomes" id="UP000568556"/>
    </source>
</evidence>
<evidence type="ECO:0000256" key="2">
    <source>
        <dbReference type="ARBA" id="ARBA00022723"/>
    </source>
</evidence>
<protein>
    <submittedName>
        <fullName evidence="7">CISD3 protein</fullName>
    </submittedName>
</protein>
<keyword evidence="2" id="KW-0479">Metal-binding</keyword>